<dbReference type="OrthoDB" id="7763451at2759"/>
<evidence type="ECO:0008006" key="2">
    <source>
        <dbReference type="Google" id="ProtNLM"/>
    </source>
</evidence>
<proteinExistence type="predicted"/>
<evidence type="ECO:0000313" key="1">
    <source>
        <dbReference type="EMBL" id="VVW05090.1"/>
    </source>
</evidence>
<gene>
    <name evidence="1" type="ORF">NYM_LOCUS12439</name>
</gene>
<dbReference type="Gramene" id="NC2G0034570.1">
    <property type="protein sequence ID" value="NC2G0034570.1:cds"/>
    <property type="gene ID" value="NC2G0034570"/>
</dbReference>
<organism evidence="1">
    <name type="scientific">Nymphaea colorata</name>
    <name type="common">pocket water lily</name>
    <dbReference type="NCBI Taxonomy" id="210225"/>
    <lineage>
        <taxon>Eukaryota</taxon>
        <taxon>Viridiplantae</taxon>
        <taxon>Streptophyta</taxon>
        <taxon>Embryophyta</taxon>
        <taxon>Tracheophyta</taxon>
        <taxon>Spermatophyta</taxon>
        <taxon>Magnoliopsida</taxon>
        <taxon>Nymphaeales</taxon>
        <taxon>Nymphaeaceae</taxon>
        <taxon>Nymphaea</taxon>
    </lineage>
</organism>
<dbReference type="AlphaFoldDB" id="A0A5K1ASC7"/>
<dbReference type="PANTHER" id="PTHR32343">
    <property type="entry name" value="SERINE/ARGININE-RICH SPLICING FACTOR"/>
    <property type="match status" value="1"/>
</dbReference>
<name>A0A5K1ASC7_9MAGN</name>
<dbReference type="EMBL" id="LR721780">
    <property type="protein sequence ID" value="VVW05090.1"/>
    <property type="molecule type" value="Genomic_DNA"/>
</dbReference>
<reference evidence="1" key="1">
    <citation type="submission" date="2019-09" db="EMBL/GenBank/DDBJ databases">
        <authorList>
            <person name="Zhang L."/>
        </authorList>
    </citation>
    <scope>NUCLEOTIDE SEQUENCE</scope>
</reference>
<dbReference type="OMA" id="FVMARAF"/>
<protein>
    <recommendedName>
        <fullName evidence="2">Senescence domain-containing protein</fullName>
    </recommendedName>
</protein>
<dbReference type="PANTHER" id="PTHR32343:SF26">
    <property type="entry name" value="RNA-BINDING (RRM_RBD_RNP MOTIFS) FAMILY PROTEIN"/>
    <property type="match status" value="1"/>
</dbReference>
<sequence>MATPTEAVTMAQEVVKTMLAKGYILGKDALAKAREFDESHKVSAAAAAKVCELSKRIGLTGRINAGVDTLKSVDKRYNVSGITGTALAATGRGVAAATNAFVKSSYFSAGALWVSDALARASKAAAELGSHSSKK</sequence>
<accession>A0A5K1ASC7</accession>